<feature type="region of interest" description="Disordered" evidence="1">
    <location>
        <begin position="312"/>
        <end position="353"/>
    </location>
</feature>
<feature type="compositionally biased region" description="Pro residues" evidence="1">
    <location>
        <begin position="278"/>
        <end position="291"/>
    </location>
</feature>
<keyword evidence="2" id="KW-0472">Membrane</keyword>
<dbReference type="EMBL" id="FWFJ01000010">
    <property type="protein sequence ID" value="SLN35753.1"/>
    <property type="molecule type" value="Genomic_DNA"/>
</dbReference>
<feature type="region of interest" description="Disordered" evidence="1">
    <location>
        <begin position="416"/>
        <end position="444"/>
    </location>
</feature>
<evidence type="ECO:0000256" key="1">
    <source>
        <dbReference type="SAM" id="MobiDB-lite"/>
    </source>
</evidence>
<feature type="region of interest" description="Disordered" evidence="1">
    <location>
        <begin position="536"/>
        <end position="598"/>
    </location>
</feature>
<reference evidence="4" key="1">
    <citation type="submission" date="2017-03" db="EMBL/GenBank/DDBJ databases">
        <authorList>
            <person name="Rodrigo-Torres L."/>
            <person name="Arahal R.D."/>
            <person name="Lucena T."/>
        </authorList>
    </citation>
    <scope>NUCLEOTIDE SEQUENCE [LARGE SCALE GENOMIC DNA]</scope>
    <source>
        <strain evidence="4">CECT 8370</strain>
    </source>
</reference>
<feature type="compositionally biased region" description="Pro residues" evidence="1">
    <location>
        <begin position="585"/>
        <end position="594"/>
    </location>
</feature>
<gene>
    <name evidence="3" type="ORF">ROG8370_01475</name>
</gene>
<feature type="compositionally biased region" description="Basic and acidic residues" evidence="1">
    <location>
        <begin position="315"/>
        <end position="324"/>
    </location>
</feature>
<feature type="region of interest" description="Disordered" evidence="1">
    <location>
        <begin position="714"/>
        <end position="746"/>
    </location>
</feature>
<accession>A0A1X6YZB9</accession>
<feature type="transmembrane region" description="Helical" evidence="2">
    <location>
        <begin position="374"/>
        <end position="396"/>
    </location>
</feature>
<keyword evidence="2" id="KW-0812">Transmembrane</keyword>
<protein>
    <recommendedName>
        <fullName evidence="5">Type IV pilus biogenesis</fullName>
    </recommendedName>
</protein>
<dbReference type="Proteomes" id="UP000194012">
    <property type="component" value="Unassembled WGS sequence"/>
</dbReference>
<feature type="compositionally biased region" description="Basic and acidic residues" evidence="1">
    <location>
        <begin position="624"/>
        <end position="634"/>
    </location>
</feature>
<feature type="region of interest" description="Disordered" evidence="1">
    <location>
        <begin position="214"/>
        <end position="297"/>
    </location>
</feature>
<sequence length="826" mass="86238">MRLASVRALDMKPNFALSLSFEGIALLHRVGAGWHLVGEVTLDSEDLSGDLAALRAKAKALDPSGFATKLILPNEQIKYLELSADSAPDGDLDRAVTDALDGATPYALDDLAYDWALDSDRILVAAVARETLEEAEAFGLEHEINPISFVARPDDDAFPGEPFFGITRHARDTLGAKVRIDRDDAAVAIIGAAHMPEVSEVSEVSEALAAISDAPQAPAETAPETAAKPAPEPTAEKPAEMPPVAFSSIRADRGINPETGPSPAPKLAGAARFTPTAPSAPLPDLPSPGPAPYLTGAPEPALTELAAESLLSATKDSDTAETPRKSGFFNRRSKTPNPAKKKPAKTKANSPEEAERLTIFGARADQAVGGKPRYLGVILTAILLVVLMIIAAWAAMFTDDGVAGIFRKSPPEIVATPTAPPSATEDPVADAANQPTPLPEGPAPEAAPIETALAPVLAPQPDEIEPEPELAAAATAATVTAAELTPDQALARYAATGIWQMAPTPTEAPNPTGLDDFYLTSIDDRVNFQDAVALPAAPNAQADRRPETPASPAPPDTQFVIGPRGFVLATPGGALTPDGVLVRAGPPPRSPPDMPARAVPLPGIEQTAEALAEQKRLGGIRPRTRPDNLAEQQERGSLSGRTRSELAALRPRTRPQSVLQAAANASAAAASAAAAVLDTSAVAAALAEAVETPEPETRGTAQAVLASLKPKTRPGNFDKIVRRSKPADTPSISGQTAKRAAPSIPTTASVARQATARNAINLRDVNLIGVYGNPKNRRALVRLSNGRYQKVQVGDRLNGGRVSAIGDTELRYKKSGRDVVLRMPKG</sequence>
<keyword evidence="2" id="KW-1133">Transmembrane helix</keyword>
<dbReference type="AlphaFoldDB" id="A0A1X6YZB9"/>
<evidence type="ECO:0000256" key="2">
    <source>
        <dbReference type="SAM" id="Phobius"/>
    </source>
</evidence>
<evidence type="ECO:0000313" key="3">
    <source>
        <dbReference type="EMBL" id="SLN35753.1"/>
    </source>
</evidence>
<evidence type="ECO:0000313" key="4">
    <source>
        <dbReference type="Proteomes" id="UP000194012"/>
    </source>
</evidence>
<organism evidence="3 4">
    <name type="scientific">Roseovarius gaetbuli</name>
    <dbReference type="NCBI Taxonomy" id="1356575"/>
    <lineage>
        <taxon>Bacteria</taxon>
        <taxon>Pseudomonadati</taxon>
        <taxon>Pseudomonadota</taxon>
        <taxon>Alphaproteobacteria</taxon>
        <taxon>Rhodobacterales</taxon>
        <taxon>Roseobacteraceae</taxon>
        <taxon>Roseovarius</taxon>
    </lineage>
</organism>
<proteinExistence type="predicted"/>
<feature type="compositionally biased region" description="Low complexity" evidence="1">
    <location>
        <begin position="214"/>
        <end position="229"/>
    </location>
</feature>
<evidence type="ECO:0008006" key="5">
    <source>
        <dbReference type="Google" id="ProtNLM"/>
    </source>
</evidence>
<feature type="compositionally biased region" description="Basic residues" evidence="1">
    <location>
        <begin position="331"/>
        <end position="345"/>
    </location>
</feature>
<feature type="region of interest" description="Disordered" evidence="1">
    <location>
        <begin position="616"/>
        <end position="653"/>
    </location>
</feature>
<name>A0A1X6YZB9_9RHOB</name>
<keyword evidence="4" id="KW-1185">Reference proteome</keyword>